<evidence type="ECO:0000313" key="5">
    <source>
        <dbReference type="Proteomes" id="UP000634136"/>
    </source>
</evidence>
<name>A0A834VYS7_9FABA</name>
<evidence type="ECO:0000256" key="2">
    <source>
        <dbReference type="ARBA" id="ARBA00022679"/>
    </source>
</evidence>
<dbReference type="AlphaFoldDB" id="A0A834VYS7"/>
<proteinExistence type="inferred from homology"/>
<dbReference type="SUPFAM" id="SSF53756">
    <property type="entry name" value="UDP-Glycosyltransferase/glycogen phosphorylase"/>
    <property type="match status" value="1"/>
</dbReference>
<evidence type="ECO:0000313" key="4">
    <source>
        <dbReference type="EMBL" id="KAF7803073.1"/>
    </source>
</evidence>
<dbReference type="OrthoDB" id="5835829at2759"/>
<dbReference type="FunFam" id="3.40.50.2000:FF:000108">
    <property type="entry name" value="UDP-glycosyltransferase 83A1"/>
    <property type="match status" value="1"/>
</dbReference>
<dbReference type="InterPro" id="IPR002213">
    <property type="entry name" value="UDP_glucos_trans"/>
</dbReference>
<keyword evidence="2 4" id="KW-0808">Transferase</keyword>
<dbReference type="Proteomes" id="UP000634136">
    <property type="component" value="Unassembled WGS sequence"/>
</dbReference>
<feature type="domain" description="Glycosyltransferase N-terminal" evidence="3">
    <location>
        <begin position="11"/>
        <end position="54"/>
    </location>
</feature>
<comment type="similarity">
    <text evidence="1">Belongs to the UDP-glycosyltransferase family.</text>
</comment>
<protein>
    <submittedName>
        <fullName evidence="4">UDP-glycosyltransferase 83A1-like</fullName>
    </submittedName>
</protein>
<dbReference type="Pfam" id="PF26168">
    <property type="entry name" value="Glyco_transf_N"/>
    <property type="match status" value="1"/>
</dbReference>
<dbReference type="CDD" id="cd03784">
    <property type="entry name" value="GT1_Gtf-like"/>
    <property type="match status" value="1"/>
</dbReference>
<organism evidence="4 5">
    <name type="scientific">Senna tora</name>
    <dbReference type="NCBI Taxonomy" id="362788"/>
    <lineage>
        <taxon>Eukaryota</taxon>
        <taxon>Viridiplantae</taxon>
        <taxon>Streptophyta</taxon>
        <taxon>Embryophyta</taxon>
        <taxon>Tracheophyta</taxon>
        <taxon>Spermatophyta</taxon>
        <taxon>Magnoliopsida</taxon>
        <taxon>eudicotyledons</taxon>
        <taxon>Gunneridae</taxon>
        <taxon>Pentapetalae</taxon>
        <taxon>rosids</taxon>
        <taxon>fabids</taxon>
        <taxon>Fabales</taxon>
        <taxon>Fabaceae</taxon>
        <taxon>Caesalpinioideae</taxon>
        <taxon>Cassia clade</taxon>
        <taxon>Senna</taxon>
    </lineage>
</organism>
<dbReference type="EMBL" id="JAAIUW010000013">
    <property type="protein sequence ID" value="KAF7803073.1"/>
    <property type="molecule type" value="Genomic_DNA"/>
</dbReference>
<comment type="caution">
    <text evidence="4">The sequence shown here is derived from an EMBL/GenBank/DDBJ whole genome shotgun (WGS) entry which is preliminary data.</text>
</comment>
<dbReference type="FunFam" id="3.40.50.2000:FF:000061">
    <property type="entry name" value="UDP-glycosyltransferase 83A1"/>
    <property type="match status" value="1"/>
</dbReference>
<dbReference type="GO" id="GO:0080043">
    <property type="term" value="F:quercetin 3-O-glucosyltransferase activity"/>
    <property type="evidence" value="ECO:0007669"/>
    <property type="project" value="TreeGrafter"/>
</dbReference>
<dbReference type="PANTHER" id="PTHR11926:SF1412">
    <property type="entry name" value="UDP-GLYCOSYLTRANSFERASE 83A1-LIKE"/>
    <property type="match status" value="1"/>
</dbReference>
<sequence>MSSSSSKAKAHILVVPLPAQGHVNPLMQLSHELVKQNGIKITFVNTDYTHSQIMKSLEAEGGGGKCNNDENIRMVSIPDGLEDGESRNCNFDKLFESLTEVVPKKLEMVIREINERESDDKISCVVADGNMGMALLVAEKMGIKRAAVWTASAACFALYFSIPKLLRDEIIDSDGTPTEDKFIQLSPNMPIMRTKHFFWTQFGDDDLDAKRIVFNFVLSNIKALEVTDWVICNSTQELEPSPFAFSPKMLPIGPLLASKNNHARNLAASFWPEDSTCLNWLDQQENNSVIYIAFGSFTIFDLTQLQELALGLELSNKPFLWVIRPDINNESNQAFLKKFEERLPSHGKIVGWAPQKEVLGHPSIACFLSHCGWNSTIEGVINGIPFLCWPYFADQFLNETYICDIWKVGLRVNRNNNGIISQVEIRDKIKQVLRDEGFKARALEMKERAINSVKEGGSSNKNLKSFIDWIKT</sequence>
<keyword evidence="5" id="KW-1185">Reference proteome</keyword>
<dbReference type="PANTHER" id="PTHR11926">
    <property type="entry name" value="GLUCOSYL/GLUCURONOSYL TRANSFERASES"/>
    <property type="match status" value="1"/>
</dbReference>
<evidence type="ECO:0000256" key="1">
    <source>
        <dbReference type="ARBA" id="ARBA00009995"/>
    </source>
</evidence>
<gene>
    <name evidence="4" type="ORF">G2W53_042184</name>
</gene>
<dbReference type="Gene3D" id="3.40.50.2000">
    <property type="entry name" value="Glycogen Phosphorylase B"/>
    <property type="match status" value="2"/>
</dbReference>
<evidence type="ECO:0000259" key="3">
    <source>
        <dbReference type="Pfam" id="PF26168"/>
    </source>
</evidence>
<dbReference type="Pfam" id="PF00201">
    <property type="entry name" value="UDPGT"/>
    <property type="match status" value="1"/>
</dbReference>
<dbReference type="GO" id="GO:0080044">
    <property type="term" value="F:quercetin 7-O-glucosyltransferase activity"/>
    <property type="evidence" value="ECO:0007669"/>
    <property type="project" value="TreeGrafter"/>
</dbReference>
<dbReference type="InterPro" id="IPR058980">
    <property type="entry name" value="Glyco_transf_N"/>
</dbReference>
<accession>A0A834VYS7</accession>
<reference evidence="4" key="1">
    <citation type="submission" date="2020-09" db="EMBL/GenBank/DDBJ databases">
        <title>Genome-Enabled Discovery of Anthraquinone Biosynthesis in Senna tora.</title>
        <authorList>
            <person name="Kang S.-H."/>
            <person name="Pandey R.P."/>
            <person name="Lee C.-M."/>
            <person name="Sim J.-S."/>
            <person name="Jeong J.-T."/>
            <person name="Choi B.-S."/>
            <person name="Jung M."/>
            <person name="Ginzburg D."/>
            <person name="Zhao K."/>
            <person name="Won S.Y."/>
            <person name="Oh T.-J."/>
            <person name="Yu Y."/>
            <person name="Kim N.-H."/>
            <person name="Lee O.R."/>
            <person name="Lee T.-H."/>
            <person name="Bashyal P."/>
            <person name="Kim T.-S."/>
            <person name="Lee W.-H."/>
            <person name="Kawkins C."/>
            <person name="Kim C.-K."/>
            <person name="Kim J.S."/>
            <person name="Ahn B.O."/>
            <person name="Rhee S.Y."/>
            <person name="Sohng J.K."/>
        </authorList>
    </citation>
    <scope>NUCLEOTIDE SEQUENCE</scope>
    <source>
        <tissue evidence="4">Leaf</tissue>
    </source>
</reference>